<dbReference type="EMBL" id="JAMFTS010000004">
    <property type="protein sequence ID" value="KAJ4758931.1"/>
    <property type="molecule type" value="Genomic_DNA"/>
</dbReference>
<dbReference type="PANTHER" id="PTHR28242">
    <property type="entry name" value="PHOSPHORELAY INTERMEDIATE PROTEIN YPD1"/>
    <property type="match status" value="1"/>
</dbReference>
<keyword evidence="5" id="KW-1185">Reference proteome</keyword>
<protein>
    <recommendedName>
        <fullName evidence="2">Histidine-containing phosphotransfer protein</fullName>
    </recommendedName>
</protein>
<comment type="caution">
    <text evidence="4">The sequence shown here is derived from an EMBL/GenBank/DDBJ whole genome shotgun (WGS) entry which is preliminary data.</text>
</comment>
<dbReference type="GO" id="GO:0009927">
    <property type="term" value="F:histidine phosphotransfer kinase activity"/>
    <property type="evidence" value="ECO:0007669"/>
    <property type="project" value="UniProtKB-UniRule"/>
</dbReference>
<dbReference type="EMBL" id="JAMFTS010000001">
    <property type="protein sequence ID" value="KAJ4811368.1"/>
    <property type="molecule type" value="Genomic_DNA"/>
</dbReference>
<comment type="subcellular location">
    <subcellularLocation>
        <location evidence="2">Cytoplasm</location>
        <location evidence="2">Cytosol</location>
    </subcellularLocation>
    <subcellularLocation>
        <location evidence="2">Nucleus</location>
    </subcellularLocation>
</comment>
<proteinExistence type="predicted"/>
<dbReference type="Proteomes" id="UP001140206">
    <property type="component" value="Chromosome 1"/>
</dbReference>
<evidence type="ECO:0000313" key="4">
    <source>
        <dbReference type="EMBL" id="KAJ4811368.1"/>
    </source>
</evidence>
<dbReference type="InterPro" id="IPR036641">
    <property type="entry name" value="HPT_dom_sf"/>
</dbReference>
<dbReference type="Gene3D" id="1.20.120.160">
    <property type="entry name" value="HPT domain"/>
    <property type="match status" value="1"/>
</dbReference>
<sequence>MADVPLVTQPTDIKAQLKEERTRLVNSMFAEDLLDEQFRQWQNMECERRHSIVEVVISVYVEYAEKKISELARLLNEAVINVSKVSAYVLQLNGQSSSVGAKRVGLACTKFHEAQKENNREVWMAAFFNIRREFDELHNKFQTYLQLEQQIQALRTIDDNFAAITVSDHSV</sequence>
<dbReference type="GO" id="GO:0005634">
    <property type="term" value="C:nucleus"/>
    <property type="evidence" value="ECO:0007669"/>
    <property type="project" value="UniProtKB-SubCell"/>
</dbReference>
<dbReference type="GO" id="GO:0043424">
    <property type="term" value="F:protein histidine kinase binding"/>
    <property type="evidence" value="ECO:0007669"/>
    <property type="project" value="UniProtKB-UniRule"/>
</dbReference>
<evidence type="ECO:0000313" key="5">
    <source>
        <dbReference type="Proteomes" id="UP001140206"/>
    </source>
</evidence>
<comment type="function">
    <text evidence="2">Functions as a two-component phosphorelay mediators between cytokinin sensor histidine kinases and response regulators (B-type ARRs). Plays an important role in propagating cytokinin signal transduction.</text>
</comment>
<dbReference type="PANTHER" id="PTHR28242:SF30">
    <property type="entry name" value="HISTIDINE-CONTAINING PHOSPHOTRANSFER PROTEIN 2"/>
    <property type="match status" value="1"/>
</dbReference>
<reference evidence="4" key="1">
    <citation type="submission" date="2022-08" db="EMBL/GenBank/DDBJ databases">
        <authorList>
            <person name="Marques A."/>
        </authorList>
    </citation>
    <scope>NUCLEOTIDE SEQUENCE</scope>
    <source>
        <strain evidence="4">RhyPub2mFocal</strain>
        <tissue evidence="4">Leaves</tissue>
    </source>
</reference>
<evidence type="ECO:0000313" key="3">
    <source>
        <dbReference type="EMBL" id="KAJ4758931.1"/>
    </source>
</evidence>
<dbReference type="GO" id="GO:0000160">
    <property type="term" value="P:phosphorelay signal transduction system"/>
    <property type="evidence" value="ECO:0007669"/>
    <property type="project" value="UniProtKB-UniRule"/>
</dbReference>
<keyword evidence="1 2" id="KW-0902">Two-component regulatory system</keyword>
<dbReference type="Proteomes" id="UP001140206">
    <property type="component" value="Chromosome 4"/>
</dbReference>
<accession>A0AAV8H945</accession>
<dbReference type="AlphaFoldDB" id="A0AAV8H945"/>
<dbReference type="InterPro" id="IPR045871">
    <property type="entry name" value="AHP1-5/YPD1"/>
</dbReference>
<name>A0AAV8H945_9POAL</name>
<organism evidence="4 5">
    <name type="scientific">Rhynchospora pubera</name>
    <dbReference type="NCBI Taxonomy" id="906938"/>
    <lineage>
        <taxon>Eukaryota</taxon>
        <taxon>Viridiplantae</taxon>
        <taxon>Streptophyta</taxon>
        <taxon>Embryophyta</taxon>
        <taxon>Tracheophyta</taxon>
        <taxon>Spermatophyta</taxon>
        <taxon>Magnoliopsida</taxon>
        <taxon>Liliopsida</taxon>
        <taxon>Poales</taxon>
        <taxon>Cyperaceae</taxon>
        <taxon>Cyperoideae</taxon>
        <taxon>Rhynchosporeae</taxon>
        <taxon>Rhynchospora</taxon>
    </lineage>
</organism>
<keyword evidence="2" id="KW-0932">Cytokinin signaling pathway</keyword>
<evidence type="ECO:0000256" key="1">
    <source>
        <dbReference type="ARBA" id="ARBA00023012"/>
    </source>
</evidence>
<dbReference type="GO" id="GO:0005829">
    <property type="term" value="C:cytosol"/>
    <property type="evidence" value="ECO:0007669"/>
    <property type="project" value="UniProtKB-SubCell"/>
</dbReference>
<evidence type="ECO:0000256" key="2">
    <source>
        <dbReference type="RuleBase" id="RU369004"/>
    </source>
</evidence>
<comment type="domain">
    <text evidence="2">Histidine-containing phosphotransfer domain (HPt) contains an active histidine that mediates the phosphotransfer.</text>
</comment>
<gene>
    <name evidence="4" type="ORF">LUZ62_023934</name>
    <name evidence="3" type="ORF">LUZ62_069306</name>
</gene>
<dbReference type="SUPFAM" id="SSF47226">
    <property type="entry name" value="Histidine-containing phosphotransfer domain, HPT domain"/>
    <property type="match status" value="1"/>
</dbReference>
<dbReference type="GO" id="GO:0009736">
    <property type="term" value="P:cytokinin-activated signaling pathway"/>
    <property type="evidence" value="ECO:0007669"/>
    <property type="project" value="UniProtKB-KW"/>
</dbReference>